<dbReference type="PROSITE" id="PS50931">
    <property type="entry name" value="HTH_LYSR"/>
    <property type="match status" value="1"/>
</dbReference>
<dbReference type="SUPFAM" id="SSF46785">
    <property type="entry name" value="Winged helix' DNA-binding domain"/>
    <property type="match status" value="1"/>
</dbReference>
<keyword evidence="4" id="KW-0804">Transcription</keyword>
<dbReference type="Gene3D" id="3.40.190.290">
    <property type="match status" value="1"/>
</dbReference>
<organism evidence="6 7">
    <name type="scientific">Vibrio superstes NBRC 103154</name>
    <dbReference type="NCBI Taxonomy" id="1219062"/>
    <lineage>
        <taxon>Bacteria</taxon>
        <taxon>Pseudomonadati</taxon>
        <taxon>Pseudomonadota</taxon>
        <taxon>Gammaproteobacteria</taxon>
        <taxon>Vibrionales</taxon>
        <taxon>Vibrionaceae</taxon>
        <taxon>Vibrio</taxon>
    </lineage>
</organism>
<comment type="caution">
    <text evidence="6">The sequence shown here is derived from an EMBL/GenBank/DDBJ whole genome shotgun (WGS) entry which is preliminary data.</text>
</comment>
<evidence type="ECO:0000259" key="5">
    <source>
        <dbReference type="PROSITE" id="PS50931"/>
    </source>
</evidence>
<name>A0A511QMS1_9VIBR</name>
<accession>A0A511QMS1</accession>
<evidence type="ECO:0000313" key="6">
    <source>
        <dbReference type="EMBL" id="GEM78609.1"/>
    </source>
</evidence>
<feature type="domain" description="HTH lysR-type" evidence="5">
    <location>
        <begin position="2"/>
        <end position="59"/>
    </location>
</feature>
<dbReference type="CDD" id="cd05466">
    <property type="entry name" value="PBP2_LTTR_substrate"/>
    <property type="match status" value="1"/>
</dbReference>
<dbReference type="RefSeq" id="WP_162892864.1">
    <property type="nucleotide sequence ID" value="NZ_BJXK01000003.1"/>
</dbReference>
<dbReference type="PANTHER" id="PTHR30126">
    <property type="entry name" value="HTH-TYPE TRANSCRIPTIONAL REGULATOR"/>
    <property type="match status" value="1"/>
</dbReference>
<evidence type="ECO:0000313" key="7">
    <source>
        <dbReference type="Proteomes" id="UP000321113"/>
    </source>
</evidence>
<evidence type="ECO:0000256" key="3">
    <source>
        <dbReference type="ARBA" id="ARBA00023125"/>
    </source>
</evidence>
<sequence length="291" mass="32343">MIKPDLLKCFIAAADTGSFSAAGRLLGKHLATVSGNVARLEDELGVQLFNREGKYPQLTEAGLNLYDGAKVVVDSVERFTRNAVHLSEGVPARFTFAVHEDIDFQVFAPLVKQAQQRWPHMRIQISQQSASAIFNAVREHEVDLAFTPSLEGNSQFYEFQAIGHCDVHVVCGKQHPLARKQSVSNDDLMSHTQVLSADMNQQDALYKSSVMSPSLCCVNGHTNLVQLVKAGVGWAMVSSVNQEVDSNLKILSPDFVQTSLTVQYDLIWQKNQPLNEVQQFFQSNIKRLINN</sequence>
<evidence type="ECO:0000256" key="1">
    <source>
        <dbReference type="ARBA" id="ARBA00009437"/>
    </source>
</evidence>
<reference evidence="6 7" key="1">
    <citation type="submission" date="2019-07" db="EMBL/GenBank/DDBJ databases">
        <title>Whole genome shotgun sequence of Vibrio superstes NBRC 103154.</title>
        <authorList>
            <person name="Hosoyama A."/>
            <person name="Uohara A."/>
            <person name="Ohji S."/>
            <person name="Ichikawa N."/>
        </authorList>
    </citation>
    <scope>NUCLEOTIDE SEQUENCE [LARGE SCALE GENOMIC DNA]</scope>
    <source>
        <strain evidence="6 7">NBRC 103154</strain>
    </source>
</reference>
<keyword evidence="3" id="KW-0238">DNA-binding</keyword>
<keyword evidence="2" id="KW-0805">Transcription regulation</keyword>
<dbReference type="Pfam" id="PF03466">
    <property type="entry name" value="LysR_substrate"/>
    <property type="match status" value="1"/>
</dbReference>
<dbReference type="Gene3D" id="1.10.10.10">
    <property type="entry name" value="Winged helix-like DNA-binding domain superfamily/Winged helix DNA-binding domain"/>
    <property type="match status" value="1"/>
</dbReference>
<dbReference type="GO" id="GO:0003700">
    <property type="term" value="F:DNA-binding transcription factor activity"/>
    <property type="evidence" value="ECO:0007669"/>
    <property type="project" value="InterPro"/>
</dbReference>
<evidence type="ECO:0000256" key="4">
    <source>
        <dbReference type="ARBA" id="ARBA00023163"/>
    </source>
</evidence>
<proteinExistence type="inferred from homology"/>
<dbReference type="InterPro" id="IPR000847">
    <property type="entry name" value="LysR_HTH_N"/>
</dbReference>
<dbReference type="Pfam" id="PF00126">
    <property type="entry name" value="HTH_1"/>
    <property type="match status" value="1"/>
</dbReference>
<dbReference type="PANTHER" id="PTHR30126:SF91">
    <property type="entry name" value="LYSR FAMILY TRANSCRIPTIONAL REGULATOR"/>
    <property type="match status" value="1"/>
</dbReference>
<dbReference type="InterPro" id="IPR036388">
    <property type="entry name" value="WH-like_DNA-bd_sf"/>
</dbReference>
<evidence type="ECO:0000256" key="2">
    <source>
        <dbReference type="ARBA" id="ARBA00023015"/>
    </source>
</evidence>
<dbReference type="Proteomes" id="UP000321113">
    <property type="component" value="Unassembled WGS sequence"/>
</dbReference>
<keyword evidence="7" id="KW-1185">Reference proteome</keyword>
<dbReference type="EMBL" id="BJXK01000003">
    <property type="protein sequence ID" value="GEM78609.1"/>
    <property type="molecule type" value="Genomic_DNA"/>
</dbReference>
<dbReference type="AlphaFoldDB" id="A0A511QMS1"/>
<gene>
    <name evidence="6" type="ORF">VSU01S_08540</name>
</gene>
<dbReference type="InterPro" id="IPR005119">
    <property type="entry name" value="LysR_subst-bd"/>
</dbReference>
<dbReference type="SUPFAM" id="SSF53850">
    <property type="entry name" value="Periplasmic binding protein-like II"/>
    <property type="match status" value="1"/>
</dbReference>
<protein>
    <submittedName>
        <fullName evidence="6">LysR family transcriptional regulator</fullName>
    </submittedName>
</protein>
<dbReference type="GO" id="GO:0000976">
    <property type="term" value="F:transcription cis-regulatory region binding"/>
    <property type="evidence" value="ECO:0007669"/>
    <property type="project" value="TreeGrafter"/>
</dbReference>
<dbReference type="InterPro" id="IPR036390">
    <property type="entry name" value="WH_DNA-bd_sf"/>
</dbReference>
<comment type="similarity">
    <text evidence="1">Belongs to the LysR transcriptional regulatory family.</text>
</comment>